<organism evidence="9 10">
    <name type="scientific">Rhizocola hellebori</name>
    <dbReference type="NCBI Taxonomy" id="1392758"/>
    <lineage>
        <taxon>Bacteria</taxon>
        <taxon>Bacillati</taxon>
        <taxon>Actinomycetota</taxon>
        <taxon>Actinomycetes</taxon>
        <taxon>Micromonosporales</taxon>
        <taxon>Micromonosporaceae</taxon>
        <taxon>Rhizocola</taxon>
    </lineage>
</organism>
<dbReference type="PANTHER" id="PTHR30385">
    <property type="entry name" value="SIGMA FACTOR F FLAGELLAR"/>
    <property type="match status" value="1"/>
</dbReference>
<feature type="region of interest" description="Disordered" evidence="5">
    <location>
        <begin position="1"/>
        <end position="45"/>
    </location>
</feature>
<sequence length="273" mass="30062">MGPISSTVPRRRAAPVPVSGSKPRTTTAAQSPTRSSARQLAASDQNLARQRDDLIALHMSMATRIARSFAGRGMEPEDLTQVAMLELVRVAGRFDESHGVAFAHYAYPCIVGAVKRHFRNSGWSLHVTRRMQELHLQTSRAIPDLTQLLGHTPTVPELAIHLQLSEKDTFDGLHSRFAYQTRSLNLPAGNAEEGELGELLGGLDGRLEAVPDRHALAQCVAELPARERSILYLRFVDDLTQREIAKQLGISQMHVSRLLSGSLEVLRALLSNQ</sequence>
<evidence type="ECO:0000256" key="4">
    <source>
        <dbReference type="ARBA" id="ARBA00023163"/>
    </source>
</evidence>
<dbReference type="Pfam" id="PF04539">
    <property type="entry name" value="Sigma70_r3"/>
    <property type="match status" value="1"/>
</dbReference>
<dbReference type="Proteomes" id="UP000612899">
    <property type="component" value="Unassembled WGS sequence"/>
</dbReference>
<dbReference type="NCBIfam" id="TIGR02937">
    <property type="entry name" value="sigma70-ECF"/>
    <property type="match status" value="1"/>
</dbReference>
<protein>
    <recommendedName>
        <fullName evidence="11">SigB/SigF/SigG family RNA polymerase sigma factor</fullName>
    </recommendedName>
</protein>
<gene>
    <name evidence="9" type="ORF">Rhe02_58890</name>
</gene>
<feature type="domain" description="RNA polymerase sigma-70 region 4" evidence="8">
    <location>
        <begin position="221"/>
        <end position="267"/>
    </location>
</feature>
<keyword evidence="3" id="KW-0238">DNA-binding</keyword>
<dbReference type="AlphaFoldDB" id="A0A8J3QDV7"/>
<feature type="compositionally biased region" description="Polar residues" evidence="5">
    <location>
        <begin position="22"/>
        <end position="45"/>
    </location>
</feature>
<dbReference type="InterPro" id="IPR013324">
    <property type="entry name" value="RNA_pol_sigma_r3/r4-like"/>
</dbReference>
<dbReference type="InterPro" id="IPR007627">
    <property type="entry name" value="RNA_pol_sigma70_r2"/>
</dbReference>
<keyword evidence="4" id="KW-0804">Transcription</keyword>
<dbReference type="Pfam" id="PF04542">
    <property type="entry name" value="Sigma70_r2"/>
    <property type="match status" value="1"/>
</dbReference>
<dbReference type="RefSeq" id="WP_203911601.1">
    <property type="nucleotide sequence ID" value="NZ_BONY01000041.1"/>
</dbReference>
<evidence type="ECO:0000259" key="7">
    <source>
        <dbReference type="Pfam" id="PF04542"/>
    </source>
</evidence>
<dbReference type="InterPro" id="IPR007630">
    <property type="entry name" value="RNA_pol_sigma70_r4"/>
</dbReference>
<name>A0A8J3QDV7_9ACTN</name>
<evidence type="ECO:0000256" key="2">
    <source>
        <dbReference type="ARBA" id="ARBA00023082"/>
    </source>
</evidence>
<evidence type="ECO:0000256" key="3">
    <source>
        <dbReference type="ARBA" id="ARBA00023125"/>
    </source>
</evidence>
<dbReference type="InterPro" id="IPR000943">
    <property type="entry name" value="RNA_pol_sigma70"/>
</dbReference>
<dbReference type="InterPro" id="IPR014284">
    <property type="entry name" value="RNA_pol_sigma-70_dom"/>
</dbReference>
<dbReference type="GO" id="GO:0003677">
    <property type="term" value="F:DNA binding"/>
    <property type="evidence" value="ECO:0007669"/>
    <property type="project" value="UniProtKB-KW"/>
</dbReference>
<evidence type="ECO:0000256" key="1">
    <source>
        <dbReference type="ARBA" id="ARBA00023015"/>
    </source>
</evidence>
<accession>A0A8J3QDV7</accession>
<reference evidence="9" key="1">
    <citation type="submission" date="2021-01" db="EMBL/GenBank/DDBJ databases">
        <title>Whole genome shotgun sequence of Rhizocola hellebori NBRC 109834.</title>
        <authorList>
            <person name="Komaki H."/>
            <person name="Tamura T."/>
        </authorList>
    </citation>
    <scope>NUCLEOTIDE SEQUENCE</scope>
    <source>
        <strain evidence="9">NBRC 109834</strain>
    </source>
</reference>
<evidence type="ECO:0000256" key="5">
    <source>
        <dbReference type="SAM" id="MobiDB-lite"/>
    </source>
</evidence>
<evidence type="ECO:0000259" key="8">
    <source>
        <dbReference type="Pfam" id="PF04545"/>
    </source>
</evidence>
<dbReference type="PRINTS" id="PR00046">
    <property type="entry name" value="SIGMA70FCT"/>
</dbReference>
<dbReference type="GO" id="GO:0006352">
    <property type="term" value="P:DNA-templated transcription initiation"/>
    <property type="evidence" value="ECO:0007669"/>
    <property type="project" value="InterPro"/>
</dbReference>
<dbReference type="InterPro" id="IPR007624">
    <property type="entry name" value="RNA_pol_sigma70_r3"/>
</dbReference>
<proteinExistence type="predicted"/>
<evidence type="ECO:0000313" key="9">
    <source>
        <dbReference type="EMBL" id="GIH07822.1"/>
    </source>
</evidence>
<keyword evidence="10" id="KW-1185">Reference proteome</keyword>
<keyword evidence="1" id="KW-0805">Transcription regulation</keyword>
<dbReference type="PANTHER" id="PTHR30385:SF4">
    <property type="entry name" value="RNA POLYMERASE SIGMA-E FACTOR"/>
    <property type="match status" value="1"/>
</dbReference>
<dbReference type="SUPFAM" id="SSF88659">
    <property type="entry name" value="Sigma3 and sigma4 domains of RNA polymerase sigma factors"/>
    <property type="match status" value="2"/>
</dbReference>
<dbReference type="EMBL" id="BONY01000041">
    <property type="protein sequence ID" value="GIH07822.1"/>
    <property type="molecule type" value="Genomic_DNA"/>
</dbReference>
<feature type="domain" description="RNA polymerase sigma-70 region 2" evidence="7">
    <location>
        <begin position="54"/>
        <end position="123"/>
    </location>
</feature>
<dbReference type="CDD" id="cd06171">
    <property type="entry name" value="Sigma70_r4"/>
    <property type="match status" value="1"/>
</dbReference>
<dbReference type="GO" id="GO:0016987">
    <property type="term" value="F:sigma factor activity"/>
    <property type="evidence" value="ECO:0007669"/>
    <property type="project" value="UniProtKB-KW"/>
</dbReference>
<evidence type="ECO:0000259" key="6">
    <source>
        <dbReference type="Pfam" id="PF04539"/>
    </source>
</evidence>
<evidence type="ECO:0000313" key="10">
    <source>
        <dbReference type="Proteomes" id="UP000612899"/>
    </source>
</evidence>
<dbReference type="SUPFAM" id="SSF88946">
    <property type="entry name" value="Sigma2 domain of RNA polymerase sigma factors"/>
    <property type="match status" value="1"/>
</dbReference>
<dbReference type="Gene3D" id="1.10.10.10">
    <property type="entry name" value="Winged helix-like DNA-binding domain superfamily/Winged helix DNA-binding domain"/>
    <property type="match status" value="2"/>
</dbReference>
<dbReference type="InterPro" id="IPR013325">
    <property type="entry name" value="RNA_pol_sigma_r2"/>
</dbReference>
<feature type="domain" description="RNA polymerase sigma-70 region 3" evidence="6">
    <location>
        <begin position="139"/>
        <end position="200"/>
    </location>
</feature>
<dbReference type="InterPro" id="IPR036388">
    <property type="entry name" value="WH-like_DNA-bd_sf"/>
</dbReference>
<dbReference type="Pfam" id="PF04545">
    <property type="entry name" value="Sigma70_r4"/>
    <property type="match status" value="1"/>
</dbReference>
<evidence type="ECO:0008006" key="11">
    <source>
        <dbReference type="Google" id="ProtNLM"/>
    </source>
</evidence>
<comment type="caution">
    <text evidence="9">The sequence shown here is derived from an EMBL/GenBank/DDBJ whole genome shotgun (WGS) entry which is preliminary data.</text>
</comment>
<dbReference type="Gene3D" id="1.20.120.1810">
    <property type="match status" value="1"/>
</dbReference>
<keyword evidence="2" id="KW-0731">Sigma factor</keyword>